<dbReference type="SMART" id="SM01178">
    <property type="entry name" value="DUF4217"/>
    <property type="match status" value="1"/>
</dbReference>
<proteinExistence type="inferred from homology"/>
<evidence type="ECO:0000256" key="2">
    <source>
        <dbReference type="ARBA" id="ARBA00022801"/>
    </source>
</evidence>
<dbReference type="InterPro" id="IPR025313">
    <property type="entry name" value="SPB4-like_CTE"/>
</dbReference>
<reference evidence="14 15" key="2">
    <citation type="submission" date="2025-04" db="UniProtKB">
        <authorList>
            <consortium name="RefSeq"/>
        </authorList>
    </citation>
    <scope>IDENTIFICATION</scope>
    <source>
        <strain evidence="14 15">DH4</strain>
        <tissue evidence="14 15">Whole body</tissue>
    </source>
</reference>
<evidence type="ECO:0000259" key="10">
    <source>
        <dbReference type="PROSITE" id="PS51194"/>
    </source>
</evidence>
<dbReference type="InterPro" id="IPR001650">
    <property type="entry name" value="Helicase_C-like"/>
</dbReference>
<dbReference type="PROSITE" id="PS51192">
    <property type="entry name" value="HELICASE_ATP_BIND_1"/>
    <property type="match status" value="1"/>
</dbReference>
<dbReference type="InterPro" id="IPR014014">
    <property type="entry name" value="RNA_helicase_DEAD_Q_motif"/>
</dbReference>
<feature type="compositionally biased region" description="Basic and acidic residues" evidence="8">
    <location>
        <begin position="932"/>
        <end position="951"/>
    </location>
</feature>
<dbReference type="SUPFAM" id="SSF52540">
    <property type="entry name" value="P-loop containing nucleoside triphosphate hydrolases"/>
    <property type="match status" value="1"/>
</dbReference>
<dbReference type="GO" id="GO:0010468">
    <property type="term" value="P:regulation of gene expression"/>
    <property type="evidence" value="ECO:0007669"/>
    <property type="project" value="UniProtKB-ARBA"/>
</dbReference>
<evidence type="ECO:0000256" key="7">
    <source>
        <dbReference type="RuleBase" id="RU365068"/>
    </source>
</evidence>
<evidence type="ECO:0000259" key="9">
    <source>
        <dbReference type="PROSITE" id="PS51192"/>
    </source>
</evidence>
<evidence type="ECO:0000256" key="3">
    <source>
        <dbReference type="ARBA" id="ARBA00022806"/>
    </source>
</evidence>
<organism evidence="12">
    <name type="scientific">Apis mellifera</name>
    <name type="common">Honeybee</name>
    <dbReference type="NCBI Taxonomy" id="7460"/>
    <lineage>
        <taxon>Eukaryota</taxon>
        <taxon>Metazoa</taxon>
        <taxon>Ecdysozoa</taxon>
        <taxon>Arthropoda</taxon>
        <taxon>Hexapoda</taxon>
        <taxon>Insecta</taxon>
        <taxon>Pterygota</taxon>
        <taxon>Neoptera</taxon>
        <taxon>Endopterygota</taxon>
        <taxon>Hymenoptera</taxon>
        <taxon>Apocrita</taxon>
        <taxon>Aculeata</taxon>
        <taxon>Apoidea</taxon>
        <taxon>Anthophila</taxon>
        <taxon>Apidae</taxon>
        <taxon>Apis</taxon>
    </lineage>
</organism>
<evidence type="ECO:0000256" key="1">
    <source>
        <dbReference type="ARBA" id="ARBA00022741"/>
    </source>
</evidence>
<keyword evidence="5 7" id="KW-0694">RNA-binding</keyword>
<dbReference type="GeneID" id="413874"/>
<accession>A0A7M7IEA5</accession>
<dbReference type="InterPro" id="IPR014001">
    <property type="entry name" value="Helicase_ATP-bd"/>
</dbReference>
<sequence>MTVQDMDICLNISTKPVAKEKMGIENDSILNLMREKKIKEAKNKVKASNTLNNVSVKETSTSKKRIKQKSLRAIVAKKLKESNQNQSSVVQNELKVKPQINNIHKDSQQGISNVEAHKNNTETSNKINDISNNPIISFTKITKENYGKTIMARKRKIIDTNSKRTLSSIFSKQSESEDVSLLNSLKKIQQEQSEKKDQEESKEESNKISSSLEKMNFDKKKKKKQIEKFKTDNDNDIEDDKNIHFSHKSLGKISSLFGHNPEIPNIGQRLVKPINEPIFTGTTFTDLNIHPFMISNLEQNMHITKMTTVQQKAIPQIFSRKDVLVRSQTGSGKTLAYALPIVECLHKIRPKLNRNSGLNALVVVPTRELALQTYECFLKLIKPFTWIVPGYLAGGEKRKAEKARLRKGCNILVGTPGRLLDHIQRTAALKLSDVKYFVLDEADRMFDMGYEKDISGIVSALKVSTPSQNTGYDAMKILRQNIKKFTDEDVEHLKNNDDLEECENDDRKESIVKSNRNINSEYEDKIEDVEQKQIYHSSSDDDPDEGEPYVKSKKSDKQKIGAALTEKKVLRDKNDRKMKDDNNSEDESRRQTILLSATLTQAVEKLAGLAMNHPVFIDAAKENLETIDSDGTELNEDLVVPQSVNQSYIVTPPKLRLVTLSAYITGKCQSHGQHKILIFMATQDMVDYHTEILSSVLTKPIDEDDDDSDPLVVMEFFKLHGSMTQKERIEIFKTFRQANSGVLLCTDVAARGLDLPKVDCVIQYTGPTSARDYVHRIGRTARAGSSGSATILLTPPEIEFVRMLESRRIRIRQESMDDVLDRLMGPLSKHSSAHNAAVALQNDFENLILEDTKLRERACKAYTSWIRFYSSYPRDMRQIFNRRDLHLGHYAKSFALRETPQRIGGIGRRLHEKECTRKRQLNDNRLTGSGKPDGEPAKKRRQDRQGGEEAKMGLLRRVRMLNTSEYGSGLEPVKKPKKS</sequence>
<dbReference type="CDD" id="cd17949">
    <property type="entry name" value="DEADc_DDX31"/>
    <property type="match status" value="1"/>
</dbReference>
<dbReference type="EnsemblMetazoa" id="XM_016911308">
    <property type="protein sequence ID" value="XP_016766797"/>
    <property type="gene ID" value="LOC413874"/>
</dbReference>
<comment type="similarity">
    <text evidence="7">Belongs to the DEAD box helicase family.</text>
</comment>
<dbReference type="PROSITE" id="PS51195">
    <property type="entry name" value="Q_MOTIF"/>
    <property type="match status" value="1"/>
</dbReference>
<dbReference type="EnsemblMetazoa" id="XM_006559753">
    <property type="protein sequence ID" value="XP_006559816"/>
    <property type="gene ID" value="LOC413874"/>
</dbReference>
<evidence type="ECO:0000256" key="6">
    <source>
        <dbReference type="PROSITE-ProRule" id="PRU00552"/>
    </source>
</evidence>
<dbReference type="InterPro" id="IPR000629">
    <property type="entry name" value="RNA-helicase_DEAD-box_CS"/>
</dbReference>
<dbReference type="GO" id="GO:0005524">
    <property type="term" value="F:ATP binding"/>
    <property type="evidence" value="ECO:0007669"/>
    <property type="project" value="UniProtKB-UniRule"/>
</dbReference>
<dbReference type="GO" id="GO:0016787">
    <property type="term" value="F:hydrolase activity"/>
    <property type="evidence" value="ECO:0007669"/>
    <property type="project" value="UniProtKB-KW"/>
</dbReference>
<feature type="region of interest" description="Disordered" evidence="8">
    <location>
        <begin position="189"/>
        <end position="222"/>
    </location>
</feature>
<dbReference type="Pfam" id="PF13959">
    <property type="entry name" value="CTE_SPB4"/>
    <property type="match status" value="1"/>
</dbReference>
<dbReference type="AlphaFoldDB" id="A0A7M7IEA5"/>
<dbReference type="Pfam" id="PF00271">
    <property type="entry name" value="Helicase_C"/>
    <property type="match status" value="1"/>
</dbReference>
<comment type="function">
    <text evidence="7">RNA helicase.</text>
</comment>
<feature type="region of interest" description="Disordered" evidence="8">
    <location>
        <begin position="496"/>
        <end position="589"/>
    </location>
</feature>
<dbReference type="PROSITE" id="PS00039">
    <property type="entry name" value="DEAD_ATP_HELICASE"/>
    <property type="match status" value="1"/>
</dbReference>
<evidence type="ECO:0000256" key="4">
    <source>
        <dbReference type="ARBA" id="ARBA00022840"/>
    </source>
</evidence>
<dbReference type="GO" id="GO:0003724">
    <property type="term" value="F:RNA helicase activity"/>
    <property type="evidence" value="ECO:0007669"/>
    <property type="project" value="UniProtKB-EC"/>
</dbReference>
<reference evidence="12" key="1">
    <citation type="submission" date="2021-01" db="UniProtKB">
        <authorList>
            <consortium name="EnsemblMetazoa"/>
        </authorList>
    </citation>
    <scope>IDENTIFICATION</scope>
    <source>
        <strain evidence="12">DH4</strain>
    </source>
</reference>
<dbReference type="Gene3D" id="3.40.50.300">
    <property type="entry name" value="P-loop containing nucleotide triphosphate hydrolases"/>
    <property type="match status" value="2"/>
</dbReference>
<feature type="region of interest" description="Disordered" evidence="8">
    <location>
        <begin position="921"/>
        <end position="979"/>
    </location>
</feature>
<dbReference type="RefSeq" id="XP_016766797.2">
    <property type="nucleotide sequence ID" value="XM_016911308.2"/>
</dbReference>
<feature type="domain" description="Helicase ATP-binding" evidence="9">
    <location>
        <begin position="314"/>
        <end position="617"/>
    </location>
</feature>
<dbReference type="SMART" id="SM00487">
    <property type="entry name" value="DEXDc"/>
    <property type="match status" value="1"/>
</dbReference>
<comment type="catalytic activity">
    <reaction evidence="7">
        <text>ATP + H2O = ADP + phosphate + H(+)</text>
        <dbReference type="Rhea" id="RHEA:13065"/>
        <dbReference type="ChEBI" id="CHEBI:15377"/>
        <dbReference type="ChEBI" id="CHEBI:15378"/>
        <dbReference type="ChEBI" id="CHEBI:30616"/>
        <dbReference type="ChEBI" id="CHEBI:43474"/>
        <dbReference type="ChEBI" id="CHEBI:456216"/>
        <dbReference type="EC" id="3.6.4.13"/>
    </reaction>
</comment>
<dbReference type="KEGG" id="ame:413874"/>
<accession>A0A8B7KIY9</accession>
<accession>A0A8B6YWZ4</accession>
<feature type="domain" description="DEAD-box RNA helicase Q" evidence="11">
    <location>
        <begin position="282"/>
        <end position="311"/>
    </location>
</feature>
<keyword evidence="2 7" id="KW-0378">Hydrolase</keyword>
<dbReference type="RefSeq" id="XP_006559816.2">
    <property type="nucleotide sequence ID" value="XM_006559753.3"/>
</dbReference>
<accession>A0A7M7GLC4</accession>
<dbReference type="EC" id="3.6.4.13" evidence="7"/>
<dbReference type="GO" id="GO:0003723">
    <property type="term" value="F:RNA binding"/>
    <property type="evidence" value="ECO:0007669"/>
    <property type="project" value="UniProtKB-UniRule"/>
</dbReference>
<dbReference type="CDD" id="cd18787">
    <property type="entry name" value="SF2_C_DEAD"/>
    <property type="match status" value="1"/>
</dbReference>
<evidence type="ECO:0000313" key="14">
    <source>
        <dbReference type="RefSeq" id="XP_006559816.2"/>
    </source>
</evidence>
<name>A0A7M7IEA5_APIME</name>
<feature type="compositionally biased region" description="Basic and acidic residues" evidence="8">
    <location>
        <begin position="189"/>
        <end position="206"/>
    </location>
</feature>
<feature type="short sequence motif" description="Q motif" evidence="6">
    <location>
        <begin position="282"/>
        <end position="311"/>
    </location>
</feature>
<evidence type="ECO:0000313" key="12">
    <source>
        <dbReference type="EnsemblMetazoa" id="XP_016766797"/>
    </source>
</evidence>
<dbReference type="Pfam" id="PF00270">
    <property type="entry name" value="DEAD"/>
    <property type="match status" value="1"/>
</dbReference>
<dbReference type="PANTHER" id="PTHR24031">
    <property type="entry name" value="RNA HELICASE"/>
    <property type="match status" value="1"/>
</dbReference>
<keyword evidence="3 7" id="KW-0347">Helicase</keyword>
<dbReference type="PROSITE" id="PS51194">
    <property type="entry name" value="HELICASE_CTER"/>
    <property type="match status" value="1"/>
</dbReference>
<feature type="compositionally biased region" description="Basic and acidic residues" evidence="8">
    <location>
        <begin position="548"/>
        <end position="589"/>
    </location>
</feature>
<evidence type="ECO:0000313" key="13">
    <source>
        <dbReference type="Proteomes" id="UP000005203"/>
    </source>
</evidence>
<protein>
    <recommendedName>
        <fullName evidence="7">ATP-dependent RNA helicase</fullName>
        <ecNumber evidence="7">3.6.4.13</ecNumber>
    </recommendedName>
</protein>
<evidence type="ECO:0000256" key="5">
    <source>
        <dbReference type="ARBA" id="ARBA00022884"/>
    </source>
</evidence>
<evidence type="ECO:0000259" key="11">
    <source>
        <dbReference type="PROSITE" id="PS51195"/>
    </source>
</evidence>
<keyword evidence="4 7" id="KW-0067">ATP-binding</keyword>
<evidence type="ECO:0000313" key="15">
    <source>
        <dbReference type="RefSeq" id="XP_016766797.2"/>
    </source>
</evidence>
<feature type="domain" description="Helicase C-terminal" evidence="10">
    <location>
        <begin position="643"/>
        <end position="824"/>
    </location>
</feature>
<dbReference type="SMART" id="SM00490">
    <property type="entry name" value="HELICc"/>
    <property type="match status" value="1"/>
</dbReference>
<keyword evidence="13" id="KW-1185">Reference proteome</keyword>
<evidence type="ECO:0000256" key="8">
    <source>
        <dbReference type="SAM" id="MobiDB-lite"/>
    </source>
</evidence>
<comment type="domain">
    <text evidence="7">The Q motif is unique to and characteristic of the DEAD box family of RNA helicases and controls ATP binding and hydrolysis.</text>
</comment>
<keyword evidence="1 7" id="KW-0547">Nucleotide-binding</keyword>
<dbReference type="InterPro" id="IPR027417">
    <property type="entry name" value="P-loop_NTPase"/>
</dbReference>
<gene>
    <name evidence="14 15" type="primary">LOC413874</name>
</gene>
<dbReference type="Proteomes" id="UP000005203">
    <property type="component" value="Linkage group LG3"/>
</dbReference>
<dbReference type="InterPro" id="IPR011545">
    <property type="entry name" value="DEAD/DEAH_box_helicase_dom"/>
</dbReference>
<dbReference type="OrthoDB" id="422663at2759"/>